<dbReference type="PANTHER" id="PTHR46060">
    <property type="entry name" value="MARINER MOS1 TRANSPOSASE-LIKE PROTEIN"/>
    <property type="match status" value="1"/>
</dbReference>
<comment type="caution">
    <text evidence="1">The sequence shown here is derived from an EMBL/GenBank/DDBJ whole genome shotgun (WGS) entry which is preliminary data.</text>
</comment>
<sequence>MSAGKVMLAAFFDIQGPLLLAFKEPEVSIHAQHYTKAPNKVHMALKNKRSGMLSSDVIILHGNARMPVSKVYVEAIASKKWEVLEHPQFTAQICRLDYHIFEPLQKKV</sequence>
<dbReference type="InterPro" id="IPR052709">
    <property type="entry name" value="Transposase-MT_Hybrid"/>
</dbReference>
<dbReference type="EMBL" id="BMAV01013403">
    <property type="protein sequence ID" value="GFY61060.1"/>
    <property type="molecule type" value="Genomic_DNA"/>
</dbReference>
<dbReference type="AlphaFoldDB" id="A0A8X6XYS6"/>
<dbReference type="PANTHER" id="PTHR46060:SF1">
    <property type="entry name" value="MARINER MOS1 TRANSPOSASE-LIKE PROTEIN"/>
    <property type="match status" value="1"/>
</dbReference>
<keyword evidence="2" id="KW-1185">Reference proteome</keyword>
<proteinExistence type="predicted"/>
<evidence type="ECO:0000313" key="1">
    <source>
        <dbReference type="EMBL" id="GFY61060.1"/>
    </source>
</evidence>
<dbReference type="Pfam" id="PF01359">
    <property type="entry name" value="Transposase_1"/>
    <property type="match status" value="1"/>
</dbReference>
<organism evidence="1 2">
    <name type="scientific">Trichonephila inaurata madagascariensis</name>
    <dbReference type="NCBI Taxonomy" id="2747483"/>
    <lineage>
        <taxon>Eukaryota</taxon>
        <taxon>Metazoa</taxon>
        <taxon>Ecdysozoa</taxon>
        <taxon>Arthropoda</taxon>
        <taxon>Chelicerata</taxon>
        <taxon>Arachnida</taxon>
        <taxon>Araneae</taxon>
        <taxon>Araneomorphae</taxon>
        <taxon>Entelegynae</taxon>
        <taxon>Araneoidea</taxon>
        <taxon>Nephilidae</taxon>
        <taxon>Trichonephila</taxon>
        <taxon>Trichonephila inaurata</taxon>
    </lineage>
</organism>
<dbReference type="InterPro" id="IPR001888">
    <property type="entry name" value="Transposase_1"/>
</dbReference>
<accession>A0A8X6XYS6</accession>
<reference evidence="1" key="1">
    <citation type="submission" date="2020-08" db="EMBL/GenBank/DDBJ databases">
        <title>Multicomponent nature underlies the extraordinary mechanical properties of spider dragline silk.</title>
        <authorList>
            <person name="Kono N."/>
            <person name="Nakamura H."/>
            <person name="Mori M."/>
            <person name="Yoshida Y."/>
            <person name="Ohtoshi R."/>
            <person name="Malay A.D."/>
            <person name="Moran D.A.P."/>
            <person name="Tomita M."/>
            <person name="Numata K."/>
            <person name="Arakawa K."/>
        </authorList>
    </citation>
    <scope>NUCLEOTIDE SEQUENCE</scope>
</reference>
<gene>
    <name evidence="1" type="primary">ORF206403</name>
    <name evidence="1" type="ORF">TNIN_413971</name>
</gene>
<dbReference type="GO" id="GO:0003676">
    <property type="term" value="F:nucleic acid binding"/>
    <property type="evidence" value="ECO:0007669"/>
    <property type="project" value="InterPro"/>
</dbReference>
<protein>
    <submittedName>
        <fullName evidence="1">Uncharacterized protein</fullName>
    </submittedName>
</protein>
<name>A0A8X6XYS6_9ARAC</name>
<dbReference type="OrthoDB" id="10017160at2759"/>
<dbReference type="Proteomes" id="UP000886998">
    <property type="component" value="Unassembled WGS sequence"/>
</dbReference>
<evidence type="ECO:0000313" key="2">
    <source>
        <dbReference type="Proteomes" id="UP000886998"/>
    </source>
</evidence>
<dbReference type="Gene3D" id="3.30.420.10">
    <property type="entry name" value="Ribonuclease H-like superfamily/Ribonuclease H"/>
    <property type="match status" value="1"/>
</dbReference>
<dbReference type="InterPro" id="IPR036397">
    <property type="entry name" value="RNaseH_sf"/>
</dbReference>